<organism evidence="3 4">
    <name type="scientific">Fusarium austroafricanum</name>
    <dbReference type="NCBI Taxonomy" id="2364996"/>
    <lineage>
        <taxon>Eukaryota</taxon>
        <taxon>Fungi</taxon>
        <taxon>Dikarya</taxon>
        <taxon>Ascomycota</taxon>
        <taxon>Pezizomycotina</taxon>
        <taxon>Sordariomycetes</taxon>
        <taxon>Hypocreomycetidae</taxon>
        <taxon>Hypocreales</taxon>
        <taxon>Nectriaceae</taxon>
        <taxon>Fusarium</taxon>
        <taxon>Fusarium concolor species complex</taxon>
    </lineage>
</organism>
<evidence type="ECO:0000313" key="4">
    <source>
        <dbReference type="Proteomes" id="UP000605986"/>
    </source>
</evidence>
<evidence type="ECO:0000256" key="2">
    <source>
        <dbReference type="SAM" id="SignalP"/>
    </source>
</evidence>
<dbReference type="OrthoDB" id="5101370at2759"/>
<dbReference type="EMBL" id="JAADJG010000761">
    <property type="protein sequence ID" value="KAF4437394.1"/>
    <property type="molecule type" value="Genomic_DNA"/>
</dbReference>
<feature type="chain" id="PRO_5034003060" evidence="2">
    <location>
        <begin position="21"/>
        <end position="265"/>
    </location>
</feature>
<protein>
    <submittedName>
        <fullName evidence="3">Uncharacterized protein</fullName>
    </submittedName>
</protein>
<feature type="region of interest" description="Disordered" evidence="1">
    <location>
        <begin position="125"/>
        <end position="227"/>
    </location>
</feature>
<keyword evidence="2" id="KW-0732">Signal</keyword>
<name>A0A8H4JUW6_9HYPO</name>
<accession>A0A8H4JUW6</accession>
<keyword evidence="4" id="KW-1185">Reference proteome</keyword>
<reference evidence="3" key="1">
    <citation type="submission" date="2020-01" db="EMBL/GenBank/DDBJ databases">
        <title>Identification and distribution of gene clusters putatively required for synthesis of sphingolipid metabolism inhibitors in phylogenetically diverse species of the filamentous fungus Fusarium.</title>
        <authorList>
            <person name="Kim H.-S."/>
            <person name="Busman M."/>
            <person name="Brown D.W."/>
            <person name="Divon H."/>
            <person name="Uhlig S."/>
            <person name="Proctor R.H."/>
        </authorList>
    </citation>
    <scope>NUCLEOTIDE SEQUENCE</scope>
    <source>
        <strain evidence="3">NRRL 53441</strain>
    </source>
</reference>
<feature type="signal peptide" evidence="2">
    <location>
        <begin position="1"/>
        <end position="20"/>
    </location>
</feature>
<evidence type="ECO:0000313" key="3">
    <source>
        <dbReference type="EMBL" id="KAF4437394.1"/>
    </source>
</evidence>
<feature type="compositionally biased region" description="Polar residues" evidence="1">
    <location>
        <begin position="202"/>
        <end position="221"/>
    </location>
</feature>
<sequence length="265" mass="27113">MQSPKSLILFLLTAALVVNAETTSCVTSTRAFPTVTTTIIGQTSTWSGDGPGGNHQAKTVYTTALHEFCSTGLRLHTYTITESCKQAKCLPRTGAPPGFTSTVSVCSTCGSEPITATLTVPCVEATPTGGPNSELPAKSNGGESKPQPQPQPCETCHEEGYPSESSVKPAATDVKPEQCPTCGSSESPSVSPNEGPQPPASIATSVSSNPSAEKSSGSETHGSAAGQPSVVTAGATKTAYGELGLLGIFGVVFILLDVPLWNLLE</sequence>
<dbReference type="AlphaFoldDB" id="A0A8H4JUW6"/>
<comment type="caution">
    <text evidence="3">The sequence shown here is derived from an EMBL/GenBank/DDBJ whole genome shotgun (WGS) entry which is preliminary data.</text>
</comment>
<feature type="compositionally biased region" description="Polar residues" evidence="1">
    <location>
        <begin position="181"/>
        <end position="194"/>
    </location>
</feature>
<dbReference type="Proteomes" id="UP000605986">
    <property type="component" value="Unassembled WGS sequence"/>
</dbReference>
<evidence type="ECO:0000256" key="1">
    <source>
        <dbReference type="SAM" id="MobiDB-lite"/>
    </source>
</evidence>
<proteinExistence type="predicted"/>
<gene>
    <name evidence="3" type="ORF">F53441_13071</name>
</gene>